<feature type="domain" description="O-methyltransferase C-terminal" evidence="5">
    <location>
        <begin position="268"/>
        <end position="412"/>
    </location>
</feature>
<dbReference type="OrthoDB" id="1535081at2759"/>
<gene>
    <name evidence="7" type="ORF">P170DRAFT_345521</name>
</gene>
<dbReference type="PANTHER" id="PTHR43712:SF1">
    <property type="entry name" value="HYPOTHETICAL O-METHYLTRANSFERASE (EUROFUNG)-RELATED"/>
    <property type="match status" value="1"/>
</dbReference>
<dbReference type="GO" id="GO:0046983">
    <property type="term" value="F:protein dimerization activity"/>
    <property type="evidence" value="ECO:0007669"/>
    <property type="project" value="InterPro"/>
</dbReference>
<dbReference type="Gene3D" id="1.10.10.10">
    <property type="entry name" value="Winged helix-like DNA-binding domain superfamily/Winged helix DNA-binding domain"/>
    <property type="match status" value="1"/>
</dbReference>
<evidence type="ECO:0000256" key="4">
    <source>
        <dbReference type="SAM" id="MobiDB-lite"/>
    </source>
</evidence>
<keyword evidence="1 7" id="KW-0489">Methyltransferase</keyword>
<dbReference type="Proteomes" id="UP000234275">
    <property type="component" value="Unassembled WGS sequence"/>
</dbReference>
<dbReference type="GO" id="GO:0032259">
    <property type="term" value="P:methylation"/>
    <property type="evidence" value="ECO:0007669"/>
    <property type="project" value="UniProtKB-KW"/>
</dbReference>
<dbReference type="PROSITE" id="PS51683">
    <property type="entry name" value="SAM_OMT_II"/>
    <property type="match status" value="1"/>
</dbReference>
<feature type="domain" description="O-methyltransferase dimerisation" evidence="6">
    <location>
        <begin position="96"/>
        <end position="161"/>
    </location>
</feature>
<dbReference type="SUPFAM" id="SSF46785">
    <property type="entry name" value="Winged helix' DNA-binding domain"/>
    <property type="match status" value="1"/>
</dbReference>
<accession>A0A2I2GME9</accession>
<dbReference type="InterPro" id="IPR036390">
    <property type="entry name" value="WH_DNA-bd_sf"/>
</dbReference>
<dbReference type="SUPFAM" id="SSF53335">
    <property type="entry name" value="S-adenosyl-L-methionine-dependent methyltransferases"/>
    <property type="match status" value="1"/>
</dbReference>
<dbReference type="EMBL" id="MSFO01000001">
    <property type="protein sequence ID" value="PLB54040.1"/>
    <property type="molecule type" value="Genomic_DNA"/>
</dbReference>
<evidence type="ECO:0000313" key="8">
    <source>
        <dbReference type="Proteomes" id="UP000234275"/>
    </source>
</evidence>
<dbReference type="InterPro" id="IPR016461">
    <property type="entry name" value="COMT-like"/>
</dbReference>
<proteinExistence type="predicted"/>
<evidence type="ECO:0000256" key="3">
    <source>
        <dbReference type="ARBA" id="ARBA00022691"/>
    </source>
</evidence>
<dbReference type="GeneID" id="36551219"/>
<dbReference type="Pfam" id="PF00891">
    <property type="entry name" value="Methyltransf_2"/>
    <property type="match status" value="1"/>
</dbReference>
<keyword evidence="8" id="KW-1185">Reference proteome</keyword>
<feature type="compositionally biased region" description="Polar residues" evidence="4">
    <location>
        <begin position="1"/>
        <end position="16"/>
    </location>
</feature>
<evidence type="ECO:0000313" key="7">
    <source>
        <dbReference type="EMBL" id="PLB54040.1"/>
    </source>
</evidence>
<name>A0A2I2GME9_9EURO</name>
<organism evidence="7 8">
    <name type="scientific">Aspergillus steynii IBT 23096</name>
    <dbReference type="NCBI Taxonomy" id="1392250"/>
    <lineage>
        <taxon>Eukaryota</taxon>
        <taxon>Fungi</taxon>
        <taxon>Dikarya</taxon>
        <taxon>Ascomycota</taxon>
        <taxon>Pezizomycotina</taxon>
        <taxon>Eurotiomycetes</taxon>
        <taxon>Eurotiomycetidae</taxon>
        <taxon>Eurotiales</taxon>
        <taxon>Aspergillaceae</taxon>
        <taxon>Aspergillus</taxon>
        <taxon>Aspergillus subgen. Circumdati</taxon>
    </lineage>
</organism>
<feature type="region of interest" description="Disordered" evidence="4">
    <location>
        <begin position="1"/>
        <end position="20"/>
    </location>
</feature>
<evidence type="ECO:0000256" key="2">
    <source>
        <dbReference type="ARBA" id="ARBA00022679"/>
    </source>
</evidence>
<dbReference type="RefSeq" id="XP_024709342.1">
    <property type="nucleotide sequence ID" value="XM_024843519.1"/>
</dbReference>
<dbReference type="VEuPathDB" id="FungiDB:P170DRAFT_345521"/>
<dbReference type="Gene3D" id="3.40.50.150">
    <property type="entry name" value="Vaccinia Virus protein VP39"/>
    <property type="match status" value="1"/>
</dbReference>
<evidence type="ECO:0000256" key="1">
    <source>
        <dbReference type="ARBA" id="ARBA00022603"/>
    </source>
</evidence>
<sequence length="433" mass="47830">MGYTNEITNGATTNGHTADGLPKEAFVDGDVAISPNAPAEIPSLLKRIAASGNGYAALKDEKVRTDLLDTARSLVYALETPREAIIRHCWSQSTAYAAIETGVDLGLFTVLSRDDTPKTATSLAQATNADPVMLSRILKHLAAIGVITETGPDEYRRTGFSTSMSSPRYSDAYPCMTGCITSGVLALPAHLKQNNYRNPGDGTDAAFQHGFKTDLHFFDFLKENPQHAVQFNNHMSAYHQGRPSWMDVGFYPVPTLTEGTDITSDDVLLVDMGGSMGHDLSEFRRKWPQIPGRAVLQDLPEVIQQARSMNLPSSIETMSHDFFTEQPVKGARAYYMHSVLHDWNDDNCKKILENIVPAMKRGYSKVLINENVIPSVNAYWETTSLDIIMMADFASTERTEKHWHALVESAGLKISKIWTARRGVESLIECELA</sequence>
<evidence type="ECO:0000259" key="5">
    <source>
        <dbReference type="Pfam" id="PF00891"/>
    </source>
</evidence>
<evidence type="ECO:0000259" key="6">
    <source>
        <dbReference type="Pfam" id="PF08100"/>
    </source>
</evidence>
<dbReference type="GO" id="GO:0008171">
    <property type="term" value="F:O-methyltransferase activity"/>
    <property type="evidence" value="ECO:0007669"/>
    <property type="project" value="InterPro"/>
</dbReference>
<dbReference type="InterPro" id="IPR012967">
    <property type="entry name" value="COMT_dimerisation"/>
</dbReference>
<dbReference type="InterPro" id="IPR036388">
    <property type="entry name" value="WH-like_DNA-bd_sf"/>
</dbReference>
<dbReference type="Pfam" id="PF08100">
    <property type="entry name" value="Dimerisation"/>
    <property type="match status" value="1"/>
</dbReference>
<reference evidence="7 8" key="1">
    <citation type="submission" date="2016-12" db="EMBL/GenBank/DDBJ databases">
        <title>The genomes of Aspergillus section Nigri reveals drivers in fungal speciation.</title>
        <authorList>
            <consortium name="DOE Joint Genome Institute"/>
            <person name="Vesth T.C."/>
            <person name="Nybo J."/>
            <person name="Theobald S."/>
            <person name="Brandl J."/>
            <person name="Frisvad J.C."/>
            <person name="Nielsen K.F."/>
            <person name="Lyhne E.K."/>
            <person name="Kogle M.E."/>
            <person name="Kuo A."/>
            <person name="Riley R."/>
            <person name="Clum A."/>
            <person name="Nolan M."/>
            <person name="Lipzen A."/>
            <person name="Salamov A."/>
            <person name="Henrissat B."/>
            <person name="Wiebenga A."/>
            <person name="De Vries R.P."/>
            <person name="Grigoriev I.V."/>
            <person name="Mortensen U.H."/>
            <person name="Andersen M.R."/>
            <person name="Baker S.E."/>
        </authorList>
    </citation>
    <scope>NUCLEOTIDE SEQUENCE [LARGE SCALE GENOMIC DNA]</scope>
    <source>
        <strain evidence="7 8">IBT 23096</strain>
    </source>
</reference>
<dbReference type="GO" id="GO:0044550">
    <property type="term" value="P:secondary metabolite biosynthetic process"/>
    <property type="evidence" value="ECO:0007669"/>
    <property type="project" value="UniProtKB-ARBA"/>
</dbReference>
<dbReference type="PANTHER" id="PTHR43712">
    <property type="entry name" value="PUTATIVE (AFU_ORTHOLOGUE AFUA_4G14580)-RELATED"/>
    <property type="match status" value="1"/>
</dbReference>
<protein>
    <submittedName>
        <fullName evidence="7">O-methyltransferase</fullName>
    </submittedName>
</protein>
<comment type="caution">
    <text evidence="7">The sequence shown here is derived from an EMBL/GenBank/DDBJ whole genome shotgun (WGS) entry which is preliminary data.</text>
</comment>
<dbReference type="InterPro" id="IPR029063">
    <property type="entry name" value="SAM-dependent_MTases_sf"/>
</dbReference>
<dbReference type="InterPro" id="IPR001077">
    <property type="entry name" value="COMT_C"/>
</dbReference>
<keyword evidence="3" id="KW-0949">S-adenosyl-L-methionine</keyword>
<dbReference type="AlphaFoldDB" id="A0A2I2GME9"/>
<keyword evidence="2 7" id="KW-0808">Transferase</keyword>